<name>A0ACB5SH65_9PEZI</name>
<accession>A0ACB5SH65</accession>
<organism evidence="1 2">
    <name type="scientific">Neofusicoccum parvum</name>
    <dbReference type="NCBI Taxonomy" id="310453"/>
    <lineage>
        <taxon>Eukaryota</taxon>
        <taxon>Fungi</taxon>
        <taxon>Dikarya</taxon>
        <taxon>Ascomycota</taxon>
        <taxon>Pezizomycotina</taxon>
        <taxon>Dothideomycetes</taxon>
        <taxon>Dothideomycetes incertae sedis</taxon>
        <taxon>Botryosphaeriales</taxon>
        <taxon>Botryosphaeriaceae</taxon>
        <taxon>Neofusicoccum</taxon>
    </lineage>
</organism>
<keyword evidence="2" id="KW-1185">Reference proteome</keyword>
<comment type="caution">
    <text evidence="1">The sequence shown here is derived from an EMBL/GenBank/DDBJ whole genome shotgun (WGS) entry which is preliminary data.</text>
</comment>
<dbReference type="Proteomes" id="UP001165186">
    <property type="component" value="Unassembled WGS sequence"/>
</dbReference>
<evidence type="ECO:0000313" key="1">
    <source>
        <dbReference type="EMBL" id="GME40540.1"/>
    </source>
</evidence>
<evidence type="ECO:0000313" key="2">
    <source>
        <dbReference type="Proteomes" id="UP001165186"/>
    </source>
</evidence>
<reference evidence="1" key="1">
    <citation type="submission" date="2024-09" db="EMBL/GenBank/DDBJ databases">
        <title>Draft Genome Sequences of Neofusicoccum parvum.</title>
        <authorList>
            <person name="Ashida A."/>
            <person name="Camagna M."/>
            <person name="Tanaka A."/>
            <person name="Takemoto D."/>
        </authorList>
    </citation>
    <scope>NUCLEOTIDE SEQUENCE</scope>
    <source>
        <strain evidence="1">PPO83</strain>
    </source>
</reference>
<gene>
    <name evidence="1" type="primary">g12012</name>
    <name evidence="1" type="ORF">NpPPO83_00012012</name>
</gene>
<proteinExistence type="predicted"/>
<dbReference type="EMBL" id="BSXG01000093">
    <property type="protein sequence ID" value="GME40540.1"/>
    <property type="molecule type" value="Genomic_DNA"/>
</dbReference>
<protein>
    <submittedName>
        <fullName evidence="1">Uncharacterized protein LTHEOB_1494</fullName>
    </submittedName>
</protein>
<sequence length="480" mass="54797">MLNLAASGNLYKNIRLRIDDPEGRPSKLYSIIRLGATLYREDPALRSSTKSISITLPDTSVTEHRKRWGLMEQIQRDHLIKGELWAFTTLLLRACLNLRKLTLDGNFYQVLSFWRTDLAQFPLLETVELITSDMEHVPRANPCSQVFQGLARLPNLRKLRLTASGSWVHPGILIEQPLQFPTYPHLTVLVLWRSELPMYTLRALLALMPNLVRFEIDIMYAIHMRCHDFDIAHACIDLRKLGKAIRGKGLIGPPRECRDRGFHFSRKLETLKISLDFCIKTCCKSLLDEGYDNSQSLAVDDDPDGYWDSEESDSENESEDDVPDNEDDNDGDQDYYDDAQEEVSCHSNHTLSDTFRPGTNWGIYGLGSLKTLPKLKTLEIDPMLLFGDRRASLQELHITSGYVEWFLCANGGNFLKTRGAGTNPKILIEMFQAYKERGGKLAQLHKVVHLAHSQGQGWSEEQNRLKDLLECLDIHYECSS</sequence>